<dbReference type="PANTHER" id="PTHR24394">
    <property type="entry name" value="ZINC FINGER PROTEIN"/>
    <property type="match status" value="1"/>
</dbReference>
<dbReference type="Pfam" id="PF00096">
    <property type="entry name" value="zf-C2H2"/>
    <property type="match status" value="4"/>
</dbReference>
<feature type="domain" description="C2H2-type" evidence="13">
    <location>
        <begin position="93"/>
        <end position="120"/>
    </location>
</feature>
<evidence type="ECO:0000256" key="12">
    <source>
        <dbReference type="SAM" id="MobiDB-lite"/>
    </source>
</evidence>
<keyword evidence="3" id="KW-0479">Metal-binding</keyword>
<dbReference type="STRING" id="282301.A0A267GF54"/>
<dbReference type="GO" id="GO:0005634">
    <property type="term" value="C:nucleus"/>
    <property type="evidence" value="ECO:0007669"/>
    <property type="project" value="UniProtKB-SubCell"/>
</dbReference>
<evidence type="ECO:0000256" key="11">
    <source>
        <dbReference type="PROSITE-ProRule" id="PRU00042"/>
    </source>
</evidence>
<gene>
    <name evidence="15" type="ORF">BOX15_Mlig003351g1</name>
    <name evidence="14" type="ORF">BOX15_Mlig005362g1</name>
</gene>
<evidence type="ECO:0000256" key="1">
    <source>
        <dbReference type="ARBA" id="ARBA00004123"/>
    </source>
</evidence>
<dbReference type="EMBL" id="NIVC01000396">
    <property type="protein sequence ID" value="PAA83909.1"/>
    <property type="molecule type" value="Genomic_DNA"/>
</dbReference>
<sequence length="337" mass="37523">MRLPSATFSLANTCDVLTDTATPMSEALAPAAPRTVVLDPDPMSEISRRAERLRSEAADAGAVLYPCGFCRKVFKFKYEYERHAKIHSGDRPWSCNQCYKTFSRKDNMRAHMKIHTGELVRHECGVCGKSYGRKYDLQVHERVHSGERPFQCASCGRSFISTSRLRAHQLIHCKNIYLPRHVRNKGSLHQQRQQQLCLLPPALPPPQTPQPSSTPSLSSLASPLPSSLPPTAGEVELDLDDTELEVEKAKPSPSVDSDSAMESPADCSGCEEPHPVCRIDVAAKMRQLESALMQRKAELASRGIKVEVDDMLDLDSHRLLDDEAQFHVVLPEPADCR</sequence>
<comment type="subcellular location">
    <subcellularLocation>
        <location evidence="1">Nucleus</location>
    </subcellularLocation>
</comment>
<evidence type="ECO:0000313" key="14">
    <source>
        <dbReference type="EMBL" id="PAA58590.1"/>
    </source>
</evidence>
<dbReference type="AlphaFoldDB" id="A0A267GF54"/>
<evidence type="ECO:0000256" key="4">
    <source>
        <dbReference type="ARBA" id="ARBA00022737"/>
    </source>
</evidence>
<keyword evidence="16" id="KW-1185">Reference proteome</keyword>
<accession>A0A267GF54</accession>
<dbReference type="Proteomes" id="UP000215902">
    <property type="component" value="Unassembled WGS sequence"/>
</dbReference>
<dbReference type="PROSITE" id="PS00028">
    <property type="entry name" value="ZINC_FINGER_C2H2_1"/>
    <property type="match status" value="4"/>
</dbReference>
<evidence type="ECO:0000256" key="7">
    <source>
        <dbReference type="ARBA" id="ARBA00023015"/>
    </source>
</evidence>
<protein>
    <recommendedName>
        <fullName evidence="13">C2H2-type domain-containing protein</fullName>
    </recommendedName>
</protein>
<dbReference type="PANTHER" id="PTHR24394:SF44">
    <property type="entry name" value="ZINC FINGER PROTEIN 271-LIKE"/>
    <property type="match status" value="1"/>
</dbReference>
<dbReference type="SUPFAM" id="SSF57667">
    <property type="entry name" value="beta-beta-alpha zinc fingers"/>
    <property type="match status" value="2"/>
</dbReference>
<dbReference type="FunFam" id="3.30.160.60:FF:000151">
    <property type="entry name" value="Zinc finger and SCAN domain-containing 21"/>
    <property type="match status" value="1"/>
</dbReference>
<evidence type="ECO:0000313" key="15">
    <source>
        <dbReference type="EMBL" id="PAA83909.1"/>
    </source>
</evidence>
<evidence type="ECO:0000259" key="13">
    <source>
        <dbReference type="PROSITE" id="PS50157"/>
    </source>
</evidence>
<comment type="caution">
    <text evidence="15">The sequence shown here is derived from an EMBL/GenBank/DDBJ whole genome shotgun (WGS) entry which is preliminary data.</text>
</comment>
<feature type="domain" description="C2H2-type" evidence="13">
    <location>
        <begin position="65"/>
        <end position="92"/>
    </location>
</feature>
<keyword evidence="9" id="KW-0804">Transcription</keyword>
<dbReference type="InterPro" id="IPR036236">
    <property type="entry name" value="Znf_C2H2_sf"/>
</dbReference>
<dbReference type="PROSITE" id="PS50157">
    <property type="entry name" value="ZINC_FINGER_C2H2_2"/>
    <property type="match status" value="4"/>
</dbReference>
<evidence type="ECO:0000256" key="10">
    <source>
        <dbReference type="ARBA" id="ARBA00023242"/>
    </source>
</evidence>
<keyword evidence="10" id="KW-0539">Nucleus</keyword>
<feature type="domain" description="C2H2-type" evidence="13">
    <location>
        <begin position="150"/>
        <end position="172"/>
    </location>
</feature>
<reference evidence="15 16" key="1">
    <citation type="submission" date="2017-06" db="EMBL/GenBank/DDBJ databases">
        <title>A platform for efficient transgenesis in Macrostomum lignano, a flatworm model organism for stem cell research.</title>
        <authorList>
            <person name="Berezikov E."/>
        </authorList>
    </citation>
    <scope>NUCLEOTIDE SEQUENCE [LARGE SCALE GENOMIC DNA]</scope>
    <source>
        <strain evidence="15">DV1</strain>
        <tissue evidence="15">Whole organism</tissue>
    </source>
</reference>
<evidence type="ECO:0000256" key="3">
    <source>
        <dbReference type="ARBA" id="ARBA00022723"/>
    </source>
</evidence>
<dbReference type="GO" id="GO:0000981">
    <property type="term" value="F:DNA-binding transcription factor activity, RNA polymerase II-specific"/>
    <property type="evidence" value="ECO:0007669"/>
    <property type="project" value="TreeGrafter"/>
</dbReference>
<keyword evidence="4" id="KW-0677">Repeat</keyword>
<dbReference type="FunFam" id="3.30.160.60:FF:001156">
    <property type="entry name" value="Zinc finger protein 407"/>
    <property type="match status" value="1"/>
</dbReference>
<dbReference type="OrthoDB" id="6158833at2759"/>
<dbReference type="Gene3D" id="3.30.160.60">
    <property type="entry name" value="Classic Zinc Finger"/>
    <property type="match status" value="4"/>
</dbReference>
<evidence type="ECO:0000256" key="5">
    <source>
        <dbReference type="ARBA" id="ARBA00022771"/>
    </source>
</evidence>
<organism evidence="15 16">
    <name type="scientific">Macrostomum lignano</name>
    <dbReference type="NCBI Taxonomy" id="282301"/>
    <lineage>
        <taxon>Eukaryota</taxon>
        <taxon>Metazoa</taxon>
        <taxon>Spiralia</taxon>
        <taxon>Lophotrochozoa</taxon>
        <taxon>Platyhelminthes</taxon>
        <taxon>Rhabditophora</taxon>
        <taxon>Macrostomorpha</taxon>
        <taxon>Macrostomida</taxon>
        <taxon>Macrostomidae</taxon>
        <taxon>Macrostomum</taxon>
    </lineage>
</organism>
<keyword evidence="8" id="KW-0238">DNA-binding</keyword>
<keyword evidence="7" id="KW-0805">Transcription regulation</keyword>
<evidence type="ECO:0000256" key="6">
    <source>
        <dbReference type="ARBA" id="ARBA00022833"/>
    </source>
</evidence>
<evidence type="ECO:0000256" key="2">
    <source>
        <dbReference type="ARBA" id="ARBA00006991"/>
    </source>
</evidence>
<feature type="compositionally biased region" description="Low complexity" evidence="12">
    <location>
        <begin position="210"/>
        <end position="234"/>
    </location>
</feature>
<dbReference type="GO" id="GO:0008270">
    <property type="term" value="F:zinc ion binding"/>
    <property type="evidence" value="ECO:0007669"/>
    <property type="project" value="UniProtKB-KW"/>
</dbReference>
<dbReference type="EMBL" id="NIVC01002358">
    <property type="protein sequence ID" value="PAA58590.1"/>
    <property type="molecule type" value="Genomic_DNA"/>
</dbReference>
<feature type="region of interest" description="Disordered" evidence="12">
    <location>
        <begin position="199"/>
        <end position="269"/>
    </location>
</feature>
<evidence type="ECO:0000313" key="16">
    <source>
        <dbReference type="Proteomes" id="UP000215902"/>
    </source>
</evidence>
<evidence type="ECO:0000256" key="8">
    <source>
        <dbReference type="ARBA" id="ARBA00023125"/>
    </source>
</evidence>
<dbReference type="GO" id="GO:0003677">
    <property type="term" value="F:DNA binding"/>
    <property type="evidence" value="ECO:0007669"/>
    <property type="project" value="UniProtKB-KW"/>
</dbReference>
<feature type="compositionally biased region" description="Acidic residues" evidence="12">
    <location>
        <begin position="235"/>
        <end position="244"/>
    </location>
</feature>
<dbReference type="InterPro" id="IPR013087">
    <property type="entry name" value="Znf_C2H2_type"/>
</dbReference>
<proteinExistence type="inferred from homology"/>
<feature type="domain" description="C2H2-type" evidence="13">
    <location>
        <begin position="122"/>
        <end position="149"/>
    </location>
</feature>
<dbReference type="SMART" id="SM00355">
    <property type="entry name" value="ZnF_C2H2"/>
    <property type="match status" value="4"/>
</dbReference>
<dbReference type="FunFam" id="3.30.160.60:FF:000060">
    <property type="entry name" value="zinc finger protein 436"/>
    <property type="match status" value="1"/>
</dbReference>
<name>A0A267GF54_9PLAT</name>
<keyword evidence="6" id="KW-0862">Zinc</keyword>
<keyword evidence="5 11" id="KW-0863">Zinc-finger</keyword>
<comment type="similarity">
    <text evidence="2">Belongs to the krueppel C2H2-type zinc-finger protein family.</text>
</comment>
<evidence type="ECO:0000256" key="9">
    <source>
        <dbReference type="ARBA" id="ARBA00023163"/>
    </source>
</evidence>